<dbReference type="EMBL" id="JBGBZN010000001">
    <property type="protein sequence ID" value="MEY9467891.1"/>
    <property type="molecule type" value="Genomic_DNA"/>
</dbReference>
<keyword evidence="2" id="KW-1185">Reference proteome</keyword>
<comment type="caution">
    <text evidence="1">The sequence shown here is derived from an EMBL/GenBank/DDBJ whole genome shotgun (WGS) entry which is preliminary data.</text>
</comment>
<dbReference type="Proteomes" id="UP001565474">
    <property type="component" value="Unassembled WGS sequence"/>
</dbReference>
<accession>A0ABV4G8B0</accession>
<protein>
    <recommendedName>
        <fullName evidence="3">Transposase</fullName>
    </recommendedName>
</protein>
<organism evidence="1 2">
    <name type="scientific">Bradyrhizobium yuanmingense</name>
    <dbReference type="NCBI Taxonomy" id="108015"/>
    <lineage>
        <taxon>Bacteria</taxon>
        <taxon>Pseudomonadati</taxon>
        <taxon>Pseudomonadota</taxon>
        <taxon>Alphaproteobacteria</taxon>
        <taxon>Hyphomicrobiales</taxon>
        <taxon>Nitrobacteraceae</taxon>
        <taxon>Bradyrhizobium</taxon>
    </lineage>
</organism>
<name>A0ABV4G8B0_9BRAD</name>
<evidence type="ECO:0008006" key="3">
    <source>
        <dbReference type="Google" id="ProtNLM"/>
    </source>
</evidence>
<reference evidence="1 2" key="1">
    <citation type="submission" date="2024-07" db="EMBL/GenBank/DDBJ databases">
        <title>Genomic Encyclopedia of Type Strains, Phase V (KMG-V): Genome sequencing to study the core and pangenomes of soil and plant-associated prokaryotes.</title>
        <authorList>
            <person name="Whitman W."/>
        </authorList>
    </citation>
    <scope>NUCLEOTIDE SEQUENCE [LARGE SCALE GENOMIC DNA]</scope>
    <source>
        <strain evidence="1 2">USDA 222</strain>
    </source>
</reference>
<evidence type="ECO:0000313" key="2">
    <source>
        <dbReference type="Proteomes" id="UP001565474"/>
    </source>
</evidence>
<proteinExistence type="predicted"/>
<evidence type="ECO:0000313" key="1">
    <source>
        <dbReference type="EMBL" id="MEY9467891.1"/>
    </source>
</evidence>
<gene>
    <name evidence="1" type="ORF">ABH992_000290</name>
</gene>
<sequence>MKASKFSDAQKAFILKQGSDGVPVAEICRRAVQRDRTLDHPELEFCASVTLAGWLRRRGCAAKSAVDCRSPHGAHFFLGVRKGQEPVGVEAFGPEAAVEGLDERVIRHDVAGVPCFQTRSSPLA</sequence>